<keyword evidence="7 8" id="KW-0998">Cell outer membrane</keyword>
<dbReference type="InterPro" id="IPR012910">
    <property type="entry name" value="Plug_dom"/>
</dbReference>
<evidence type="ECO:0000256" key="9">
    <source>
        <dbReference type="RuleBase" id="RU003357"/>
    </source>
</evidence>
<dbReference type="Gene3D" id="2.40.170.20">
    <property type="entry name" value="TonB-dependent receptor, beta-barrel domain"/>
    <property type="match status" value="1"/>
</dbReference>
<dbReference type="RefSeq" id="WP_069379774.1">
    <property type="nucleotide sequence ID" value="NZ_CP017141.1"/>
</dbReference>
<dbReference type="FunFam" id="2.170.130.10:FF:000003">
    <property type="entry name" value="SusC/RagA family TonB-linked outer membrane protein"/>
    <property type="match status" value="1"/>
</dbReference>
<dbReference type="KEGG" id="psty:BFS30_13530"/>
<dbReference type="InterPro" id="IPR039426">
    <property type="entry name" value="TonB-dep_rcpt-like"/>
</dbReference>
<dbReference type="Proteomes" id="UP000094313">
    <property type="component" value="Chromosome"/>
</dbReference>
<evidence type="ECO:0000256" key="7">
    <source>
        <dbReference type="ARBA" id="ARBA00023237"/>
    </source>
</evidence>
<evidence type="ECO:0000256" key="3">
    <source>
        <dbReference type="ARBA" id="ARBA00022452"/>
    </source>
</evidence>
<dbReference type="InterPro" id="IPR008969">
    <property type="entry name" value="CarboxyPept-like_regulatory"/>
</dbReference>
<keyword evidence="2 8" id="KW-0813">Transport</keyword>
<dbReference type="OrthoDB" id="600887at2"/>
<protein>
    <recommendedName>
        <fullName evidence="15">TonB-linked outer membrane protein, SusC/RagA family</fullName>
    </recommendedName>
</protein>
<dbReference type="InterPro" id="IPR000531">
    <property type="entry name" value="Beta-barrel_TonB"/>
</dbReference>
<dbReference type="InterPro" id="IPR036942">
    <property type="entry name" value="Beta-barrel_TonB_sf"/>
</dbReference>
<dbReference type="Pfam" id="PF07715">
    <property type="entry name" value="Plug"/>
    <property type="match status" value="1"/>
</dbReference>
<keyword evidence="5 9" id="KW-0798">TonB box</keyword>
<dbReference type="InterPro" id="IPR023996">
    <property type="entry name" value="TonB-dep_OMP_SusC/RagA"/>
</dbReference>
<proteinExistence type="inferred from homology"/>
<evidence type="ECO:0008006" key="15">
    <source>
        <dbReference type="Google" id="ProtNLM"/>
    </source>
</evidence>
<evidence type="ECO:0000256" key="1">
    <source>
        <dbReference type="ARBA" id="ARBA00004571"/>
    </source>
</evidence>
<evidence type="ECO:0000313" key="13">
    <source>
        <dbReference type="EMBL" id="AOM78103.1"/>
    </source>
</evidence>
<keyword evidence="10" id="KW-0732">Signal</keyword>
<dbReference type="Pfam" id="PF13715">
    <property type="entry name" value="CarbopepD_reg_2"/>
    <property type="match status" value="1"/>
</dbReference>
<dbReference type="InterPro" id="IPR023997">
    <property type="entry name" value="TonB-dep_OMP_SusC/RagA_CS"/>
</dbReference>
<accession>A0A1D7QHF6</accession>
<dbReference type="GO" id="GO:0009279">
    <property type="term" value="C:cell outer membrane"/>
    <property type="evidence" value="ECO:0007669"/>
    <property type="project" value="UniProtKB-SubCell"/>
</dbReference>
<comment type="similarity">
    <text evidence="8 9">Belongs to the TonB-dependent receptor family.</text>
</comment>
<dbReference type="AlphaFoldDB" id="A0A1D7QHF6"/>
<feature type="chain" id="PRO_5009098635" description="TonB-linked outer membrane protein, SusC/RagA family" evidence="10">
    <location>
        <begin position="22"/>
        <end position="1088"/>
    </location>
</feature>
<feature type="signal peptide" evidence="10">
    <location>
        <begin position="1"/>
        <end position="21"/>
    </location>
</feature>
<dbReference type="EMBL" id="CP017141">
    <property type="protein sequence ID" value="AOM78103.1"/>
    <property type="molecule type" value="Genomic_DNA"/>
</dbReference>
<dbReference type="Gene3D" id="2.170.130.10">
    <property type="entry name" value="TonB-dependent receptor, plug domain"/>
    <property type="match status" value="1"/>
</dbReference>
<evidence type="ECO:0000256" key="8">
    <source>
        <dbReference type="PROSITE-ProRule" id="PRU01360"/>
    </source>
</evidence>
<dbReference type="PROSITE" id="PS52016">
    <property type="entry name" value="TONB_DEPENDENT_REC_3"/>
    <property type="match status" value="1"/>
</dbReference>
<keyword evidence="6 8" id="KW-0472">Membrane</keyword>
<evidence type="ECO:0000256" key="4">
    <source>
        <dbReference type="ARBA" id="ARBA00022692"/>
    </source>
</evidence>
<evidence type="ECO:0000256" key="5">
    <source>
        <dbReference type="ARBA" id="ARBA00023077"/>
    </source>
</evidence>
<dbReference type="NCBIfam" id="TIGR04057">
    <property type="entry name" value="SusC_RagA_signa"/>
    <property type="match status" value="1"/>
</dbReference>
<dbReference type="NCBIfam" id="TIGR04056">
    <property type="entry name" value="OMP_RagA_SusC"/>
    <property type="match status" value="1"/>
</dbReference>
<organism evidence="13 14">
    <name type="scientific">Pedobacter steynii</name>
    <dbReference type="NCBI Taxonomy" id="430522"/>
    <lineage>
        <taxon>Bacteria</taxon>
        <taxon>Pseudomonadati</taxon>
        <taxon>Bacteroidota</taxon>
        <taxon>Sphingobacteriia</taxon>
        <taxon>Sphingobacteriales</taxon>
        <taxon>Sphingobacteriaceae</taxon>
        <taxon>Pedobacter</taxon>
    </lineage>
</organism>
<keyword evidence="3 8" id="KW-1134">Transmembrane beta strand</keyword>
<evidence type="ECO:0000313" key="14">
    <source>
        <dbReference type="Proteomes" id="UP000094313"/>
    </source>
</evidence>
<evidence type="ECO:0000259" key="12">
    <source>
        <dbReference type="Pfam" id="PF07715"/>
    </source>
</evidence>
<dbReference type="InterPro" id="IPR037066">
    <property type="entry name" value="Plug_dom_sf"/>
</dbReference>
<dbReference type="SUPFAM" id="SSF56935">
    <property type="entry name" value="Porins"/>
    <property type="match status" value="1"/>
</dbReference>
<comment type="subcellular location">
    <subcellularLocation>
        <location evidence="1 8">Cell outer membrane</location>
        <topology evidence="1 8">Multi-pass membrane protein</topology>
    </subcellularLocation>
</comment>
<reference evidence="13 14" key="1">
    <citation type="submission" date="2016-08" db="EMBL/GenBank/DDBJ databases">
        <authorList>
            <person name="Seilhamer J.J."/>
        </authorList>
    </citation>
    <scope>NUCLEOTIDE SEQUENCE [LARGE SCALE GENOMIC DNA]</scope>
    <source>
        <strain evidence="13 14">DX4</strain>
    </source>
</reference>
<gene>
    <name evidence="13" type="ORF">BFS30_13530</name>
</gene>
<dbReference type="Pfam" id="PF00593">
    <property type="entry name" value="TonB_dep_Rec_b-barrel"/>
    <property type="match status" value="1"/>
</dbReference>
<evidence type="ECO:0000256" key="10">
    <source>
        <dbReference type="SAM" id="SignalP"/>
    </source>
</evidence>
<dbReference type="Gene3D" id="2.60.40.1120">
    <property type="entry name" value="Carboxypeptidase-like, regulatory domain"/>
    <property type="match status" value="1"/>
</dbReference>
<keyword evidence="4 8" id="KW-0812">Transmembrane</keyword>
<dbReference type="SUPFAM" id="SSF49464">
    <property type="entry name" value="Carboxypeptidase regulatory domain-like"/>
    <property type="match status" value="1"/>
</dbReference>
<evidence type="ECO:0000259" key="11">
    <source>
        <dbReference type="Pfam" id="PF00593"/>
    </source>
</evidence>
<evidence type="ECO:0000256" key="6">
    <source>
        <dbReference type="ARBA" id="ARBA00023136"/>
    </source>
</evidence>
<name>A0A1D7QHF6_9SPHI</name>
<feature type="domain" description="TonB-dependent receptor-like beta-barrel" evidence="11">
    <location>
        <begin position="399"/>
        <end position="808"/>
    </location>
</feature>
<evidence type="ECO:0000256" key="2">
    <source>
        <dbReference type="ARBA" id="ARBA00022448"/>
    </source>
</evidence>
<feature type="domain" description="TonB-dependent receptor plug" evidence="12">
    <location>
        <begin position="115"/>
        <end position="220"/>
    </location>
</feature>
<sequence>MRKILTIIAVVICFLPGMLSAQTKVITGTVKEKEGALPGAGITEKGMPSNATLTDANGNFKITLKGSSQVLIIRNIGYQTQEVNVAGNSNVNITLEVDSKGLDEVVVVGYGTQKKVNLTGSVASISAKELNARPITNVSSALAGLAPGVSVQQGSGKPGSDGATIRIRGTGTLNNNNPLVVIDGIVGTMDAVNPNDIENISVLKDAAAGAIYGSLSANGVILITTKKGTAGRNNVTYSGLISFARPSRLPEFISDYARFMRLTNESNRNMGVSEVYAAGTIEKWDEANKNPNGISASGVPNYVAYPNTDWAEWVFGKNQLVQNHNIAVTGGTDKVTYNLSAGYLDNAGIMKNTGLQKYQIRANVESKINKVLTLGTQTFISTQSVGKANTANAFNFMWQTNPGIYPFYEGRYGFAPAIEEPVTNNNILTYLNGTGGKDKETRINSTLYAIFNLYKGLTLETKVNYQDRYRELSSFAMPIEKWDFSTNTLKVPLSPGADLSTSYEFNKNYTLTFDNVLRYQTSIGNHDLSAMVGYNQFYYNFYDVRTSKKGLIDYGNTTLSSATDISNTSGGQEYDRSMRSWFGRVNYAYKSKYLLEAVLRYDGSSKFASENRFGVFPSFSAGWRISEEGFMKGIADKIQNLKLRASWGKVGNNIMSVDDDRGNYDYLASYDKVNYSYNNASNTGLAVTKFGNNTLQWESTAVANLGLDLTTFGGRMNLEVDVYQKKTDNILTTPPIYLTAGTASAPTQNTASMSNKGIEFTLGWKDKVGEVEYSVVGNFAYNFNRVTKYRGKLSEGYTTDANGNRVYSSNIGQVGSGDNTRILEDHTINELYLLQVYKGNGSYQNTDGSVNINGGPQDGMIRTTQDLDWVRSMIAAGYKFGPVSTVGKGQLYYGDLIYADSNADGTYGNNFDKQFTNASSIPKYTMGLNFGAAWKGFDFSMLWAASTGMKYLYNQSGINSTRTNLGNAIGTRIADDHYYYNEANPNDPANNLTASLPRLKWGSSDNQTNIPSNFWLYNASYLKLKNVQLGYSFSDGLIKRIGLSRLRVFLTGENLLMITKYPGLDPEVGANLSYPTMKQFATGLTATF</sequence>
<keyword evidence="14" id="KW-1185">Reference proteome</keyword>